<dbReference type="Proteomes" id="UP001152604">
    <property type="component" value="Unassembled WGS sequence"/>
</dbReference>
<reference evidence="1" key="1">
    <citation type="submission" date="2022-03" db="EMBL/GenBank/DDBJ databases">
        <authorList>
            <person name="Brunel B."/>
        </authorList>
    </citation>
    <scope>NUCLEOTIDE SEQUENCE</scope>
    <source>
        <strain evidence="1">STM4922sample</strain>
    </source>
</reference>
<organism evidence="1 2">
    <name type="scientific">Mesorhizobium ventifaucium</name>
    <dbReference type="NCBI Taxonomy" id="666020"/>
    <lineage>
        <taxon>Bacteria</taxon>
        <taxon>Pseudomonadati</taxon>
        <taxon>Pseudomonadota</taxon>
        <taxon>Alphaproteobacteria</taxon>
        <taxon>Hyphomicrobiales</taxon>
        <taxon>Phyllobacteriaceae</taxon>
        <taxon>Mesorhizobium</taxon>
    </lineage>
</organism>
<dbReference type="EMBL" id="CAKXZS010000036">
    <property type="protein sequence ID" value="CAH2405947.1"/>
    <property type="molecule type" value="Genomic_DNA"/>
</dbReference>
<proteinExistence type="predicted"/>
<accession>A0ABN8K967</accession>
<protein>
    <submittedName>
        <fullName evidence="1">Uncharacterized protein</fullName>
    </submittedName>
</protein>
<evidence type="ECO:0000313" key="2">
    <source>
        <dbReference type="Proteomes" id="UP001152604"/>
    </source>
</evidence>
<comment type="caution">
    <text evidence="1">The sequence shown here is derived from an EMBL/GenBank/DDBJ whole genome shotgun (WGS) entry which is preliminary data.</text>
</comment>
<sequence length="32" mass="3711">MQNLQDTIMAWLKPYEAGLRPLAQKERPINAN</sequence>
<keyword evidence="2" id="KW-1185">Reference proteome</keyword>
<name>A0ABN8K967_9HYPH</name>
<evidence type="ECO:0000313" key="1">
    <source>
        <dbReference type="EMBL" id="CAH2405947.1"/>
    </source>
</evidence>
<gene>
    <name evidence="1" type="ORF">MES4922_410044</name>
</gene>